<dbReference type="Pfam" id="PF07883">
    <property type="entry name" value="Cupin_2"/>
    <property type="match status" value="1"/>
</dbReference>
<keyword evidence="3" id="KW-1185">Reference proteome</keyword>
<organism evidence="2 3">
    <name type="scientific">Methyloceanibacter methanicus</name>
    <dbReference type="NCBI Taxonomy" id="1774968"/>
    <lineage>
        <taxon>Bacteria</taxon>
        <taxon>Pseudomonadati</taxon>
        <taxon>Pseudomonadota</taxon>
        <taxon>Alphaproteobacteria</taxon>
        <taxon>Hyphomicrobiales</taxon>
        <taxon>Hyphomicrobiaceae</taxon>
        <taxon>Methyloceanibacter</taxon>
    </lineage>
</organism>
<comment type="caution">
    <text evidence="2">The sequence shown here is derived from an EMBL/GenBank/DDBJ whole genome shotgun (WGS) entry which is preliminary data.</text>
</comment>
<sequence length="128" mass="13999">MRSGALCAGLPAGPQAAEVFDCLVERPGLRVERIVSTGQITPEGEWYDQARDEFVLLASGAARLRIDGEGQDRTLVAGDWLVLPAHCRHRVTWTQSDPPTIWLAVHYDAAPEARPMRSKSHGNDVDAP</sequence>
<protein>
    <submittedName>
        <fullName evidence="2">Cupin</fullName>
    </submittedName>
</protein>
<dbReference type="InterPro" id="IPR013096">
    <property type="entry name" value="Cupin_2"/>
</dbReference>
<evidence type="ECO:0000259" key="1">
    <source>
        <dbReference type="Pfam" id="PF07883"/>
    </source>
</evidence>
<dbReference type="InterPro" id="IPR011051">
    <property type="entry name" value="RmlC_Cupin_sf"/>
</dbReference>
<accession>A0A1E3W142</accession>
<dbReference type="SUPFAM" id="SSF51182">
    <property type="entry name" value="RmlC-like cupins"/>
    <property type="match status" value="1"/>
</dbReference>
<proteinExistence type="predicted"/>
<dbReference type="Proteomes" id="UP000094501">
    <property type="component" value="Unassembled WGS sequence"/>
</dbReference>
<reference evidence="2 3" key="1">
    <citation type="journal article" date="2016" name="Environ. Microbiol.">
        <title>New Methyloceanibacter diversity from North Sea sediments includes methanotroph containing solely the soluble methane monooxygenase.</title>
        <authorList>
            <person name="Vekeman B."/>
            <person name="Kerckhof F.M."/>
            <person name="Cremers G."/>
            <person name="de Vos P."/>
            <person name="Vandamme P."/>
            <person name="Boon N."/>
            <person name="Op den Camp H.J."/>
            <person name="Heylen K."/>
        </authorList>
    </citation>
    <scope>NUCLEOTIDE SEQUENCE [LARGE SCALE GENOMIC DNA]</scope>
    <source>
        <strain evidence="2 3">R-67174</strain>
    </source>
</reference>
<feature type="domain" description="Cupin type-2" evidence="1">
    <location>
        <begin position="49"/>
        <end position="105"/>
    </location>
</feature>
<dbReference type="AlphaFoldDB" id="A0A1E3W142"/>
<dbReference type="OrthoDB" id="9798585at2"/>
<evidence type="ECO:0000313" key="3">
    <source>
        <dbReference type="Proteomes" id="UP000094501"/>
    </source>
</evidence>
<evidence type="ECO:0000313" key="2">
    <source>
        <dbReference type="EMBL" id="ODR99535.1"/>
    </source>
</evidence>
<dbReference type="EMBL" id="LPWG01000011">
    <property type="protein sequence ID" value="ODR99535.1"/>
    <property type="molecule type" value="Genomic_DNA"/>
</dbReference>
<dbReference type="Gene3D" id="2.60.120.10">
    <property type="entry name" value="Jelly Rolls"/>
    <property type="match status" value="1"/>
</dbReference>
<dbReference type="CDD" id="cd06981">
    <property type="entry name" value="cupin_reut_a1446"/>
    <property type="match status" value="1"/>
</dbReference>
<dbReference type="InterPro" id="IPR014710">
    <property type="entry name" value="RmlC-like_jellyroll"/>
</dbReference>
<dbReference type="STRING" id="1774968.AUC68_05700"/>
<name>A0A1E3W142_9HYPH</name>
<gene>
    <name evidence="2" type="ORF">AUC68_05700</name>
</gene>